<keyword evidence="3" id="KW-1185">Reference proteome</keyword>
<protein>
    <submittedName>
        <fullName evidence="2">Uncharacterized protein</fullName>
    </submittedName>
</protein>
<evidence type="ECO:0000256" key="1">
    <source>
        <dbReference type="SAM" id="MobiDB-lite"/>
    </source>
</evidence>
<evidence type="ECO:0000313" key="3">
    <source>
        <dbReference type="Proteomes" id="UP001141806"/>
    </source>
</evidence>
<dbReference type="AlphaFoldDB" id="A0A9Q0GVZ5"/>
<evidence type="ECO:0000313" key="2">
    <source>
        <dbReference type="EMBL" id="KAJ4954823.1"/>
    </source>
</evidence>
<dbReference type="EMBL" id="JAMYWD010000011">
    <property type="protein sequence ID" value="KAJ4954823.1"/>
    <property type="molecule type" value="Genomic_DNA"/>
</dbReference>
<sequence>MAESNDSDFVSVESCNGFHTKLGSSLGEEIVECEVKQETVFMLAVGDVENTGNKSDSFSRGSSFKGNEGMTVSLVEKKQEIEEAMSVSMYELGYGAEGMFKDSLCFSGNGTENPVNIEKESFLGENELLFFSEVKESDKSDHNMKPSEEGMYSVFEDGKNVFGDLIAERQKAIEVIISTVQCGKSSDNFLGMEEPRPLVESELGSMLDVQRTCLDCIGPKNVEDIGSKSRGESMEEIDEKHVSVEVEAGTADTILNNLNRCIKCASRVKDMQEMLGSDGDNIKGFNGMENLVENSLQNVVKFEIPVVVRSLIYESGNDHGKKGKRKQMNVKKDGKEGKKDKCPKRGAKGIKKISDANGKQNMLSLVSEFQNICLKRGDGSNFSYSRNELEALRFVNVEGQRIMWNEIYHGLRSFVAGELKGMADSKLQKEGSRNVEHQQGSVKRKEHFAVFSVMAAKGKGNRCLQVNVH</sequence>
<gene>
    <name evidence="2" type="ORF">NE237_011606</name>
</gene>
<reference evidence="2" key="1">
    <citation type="journal article" date="2023" name="Plant J.">
        <title>The genome of the king protea, Protea cynaroides.</title>
        <authorList>
            <person name="Chang J."/>
            <person name="Duong T.A."/>
            <person name="Schoeman C."/>
            <person name="Ma X."/>
            <person name="Roodt D."/>
            <person name="Barker N."/>
            <person name="Li Z."/>
            <person name="Van de Peer Y."/>
            <person name="Mizrachi E."/>
        </authorList>
    </citation>
    <scope>NUCLEOTIDE SEQUENCE</scope>
    <source>
        <tissue evidence="2">Young leaves</tissue>
    </source>
</reference>
<comment type="caution">
    <text evidence="2">The sequence shown here is derived from an EMBL/GenBank/DDBJ whole genome shotgun (WGS) entry which is preliminary data.</text>
</comment>
<dbReference type="OrthoDB" id="912987at2759"/>
<feature type="compositionally biased region" description="Basic and acidic residues" evidence="1">
    <location>
        <begin position="330"/>
        <end position="340"/>
    </location>
</feature>
<dbReference type="Proteomes" id="UP001141806">
    <property type="component" value="Unassembled WGS sequence"/>
</dbReference>
<proteinExistence type="predicted"/>
<feature type="region of interest" description="Disordered" evidence="1">
    <location>
        <begin position="316"/>
        <end position="348"/>
    </location>
</feature>
<organism evidence="2 3">
    <name type="scientific">Protea cynaroides</name>
    <dbReference type="NCBI Taxonomy" id="273540"/>
    <lineage>
        <taxon>Eukaryota</taxon>
        <taxon>Viridiplantae</taxon>
        <taxon>Streptophyta</taxon>
        <taxon>Embryophyta</taxon>
        <taxon>Tracheophyta</taxon>
        <taxon>Spermatophyta</taxon>
        <taxon>Magnoliopsida</taxon>
        <taxon>Proteales</taxon>
        <taxon>Proteaceae</taxon>
        <taxon>Protea</taxon>
    </lineage>
</organism>
<name>A0A9Q0GVZ5_9MAGN</name>
<accession>A0A9Q0GVZ5</accession>